<dbReference type="AlphaFoldDB" id="A0A0E9P8U8"/>
<organism evidence="1">
    <name type="scientific">Anguilla anguilla</name>
    <name type="common">European freshwater eel</name>
    <name type="synonym">Muraena anguilla</name>
    <dbReference type="NCBI Taxonomy" id="7936"/>
    <lineage>
        <taxon>Eukaryota</taxon>
        <taxon>Metazoa</taxon>
        <taxon>Chordata</taxon>
        <taxon>Craniata</taxon>
        <taxon>Vertebrata</taxon>
        <taxon>Euteleostomi</taxon>
        <taxon>Actinopterygii</taxon>
        <taxon>Neopterygii</taxon>
        <taxon>Teleostei</taxon>
        <taxon>Anguilliformes</taxon>
        <taxon>Anguillidae</taxon>
        <taxon>Anguilla</taxon>
    </lineage>
</organism>
<sequence>MFKEPPIHSLYQAEKIKGNGLEITSAFSCCQKWKWCFNRGEIFSNNK</sequence>
<protein>
    <submittedName>
        <fullName evidence="1">Uncharacterized protein</fullName>
    </submittedName>
</protein>
<name>A0A0E9P8U8_ANGAN</name>
<reference evidence="1" key="2">
    <citation type="journal article" date="2015" name="Fish Shellfish Immunol.">
        <title>Early steps in the European eel (Anguilla anguilla)-Vibrio vulnificus interaction in the gills: Role of the RtxA13 toxin.</title>
        <authorList>
            <person name="Callol A."/>
            <person name="Pajuelo D."/>
            <person name="Ebbesson L."/>
            <person name="Teles M."/>
            <person name="MacKenzie S."/>
            <person name="Amaro C."/>
        </authorList>
    </citation>
    <scope>NUCLEOTIDE SEQUENCE</scope>
</reference>
<accession>A0A0E9P8U8</accession>
<evidence type="ECO:0000313" key="1">
    <source>
        <dbReference type="EMBL" id="JAH00243.1"/>
    </source>
</evidence>
<proteinExistence type="predicted"/>
<dbReference type="EMBL" id="GBXM01108334">
    <property type="protein sequence ID" value="JAH00243.1"/>
    <property type="molecule type" value="Transcribed_RNA"/>
</dbReference>
<reference evidence="1" key="1">
    <citation type="submission" date="2014-11" db="EMBL/GenBank/DDBJ databases">
        <authorList>
            <person name="Amaro Gonzalez C."/>
        </authorList>
    </citation>
    <scope>NUCLEOTIDE SEQUENCE</scope>
</reference>